<dbReference type="Proteomes" id="UP001642484">
    <property type="component" value="Unassembled WGS sequence"/>
</dbReference>
<keyword evidence="3" id="KW-1185">Reference proteome</keyword>
<feature type="coiled-coil region" evidence="1">
    <location>
        <begin position="93"/>
        <end position="160"/>
    </location>
</feature>
<feature type="coiled-coil region" evidence="1">
    <location>
        <begin position="187"/>
        <end position="224"/>
    </location>
</feature>
<dbReference type="SUPFAM" id="SSF57850">
    <property type="entry name" value="RING/U-box"/>
    <property type="match status" value="1"/>
</dbReference>
<reference evidence="2 3" key="1">
    <citation type="submission" date="2024-02" db="EMBL/GenBank/DDBJ databases">
        <authorList>
            <person name="Chen Y."/>
            <person name="Shah S."/>
            <person name="Dougan E. K."/>
            <person name="Thang M."/>
            <person name="Chan C."/>
        </authorList>
    </citation>
    <scope>NUCLEOTIDE SEQUENCE [LARGE SCALE GENOMIC DNA]</scope>
</reference>
<name>A0ABP0H9A5_9DINO</name>
<organism evidence="2 3">
    <name type="scientific">Durusdinium trenchii</name>
    <dbReference type="NCBI Taxonomy" id="1381693"/>
    <lineage>
        <taxon>Eukaryota</taxon>
        <taxon>Sar</taxon>
        <taxon>Alveolata</taxon>
        <taxon>Dinophyceae</taxon>
        <taxon>Suessiales</taxon>
        <taxon>Symbiodiniaceae</taxon>
        <taxon>Durusdinium</taxon>
    </lineage>
</organism>
<keyword evidence="1" id="KW-0175">Coiled coil</keyword>
<evidence type="ECO:0000313" key="3">
    <source>
        <dbReference type="Proteomes" id="UP001642484"/>
    </source>
</evidence>
<evidence type="ECO:0000313" key="2">
    <source>
        <dbReference type="EMBL" id="CAK8986772.1"/>
    </source>
</evidence>
<gene>
    <name evidence="2" type="ORF">CCMP2556_LOCUS617</name>
</gene>
<sequence>MEDSDTVATQRPDLIRPRVVLTIGGVTCVLCKRELQAAVAAGDGYSYCRPCILDWFRAHERDGSQVSSPVTGEALSDKLLLPNLNLRETILSVQQALKTWDEAEAERTSLRAEVQKLLGEGHSRKLQNVDPRVAEAQAQAAHFERQVLNQKQEVQRLQMELDRYHHVMEERDFSGLDAKAAELSLVAAELRSSMVEVNRLEDELEKTRQQAKLQATELEELRTSQRDAFFTEQMLRQELARVKDEFSGKLTVGGAKDHSFELNKARHELLKSQVLVVDLQNQLRAARREPPAPSSPKALEIPQENQFQSELFEMKGMRGASEFDDGIWERWGILMERIRTNDQWPSSNQCKREPIPETPAFHLGPTSCDGLGEANQNLQRPAGFWAAIALQAGQPRGGVANADHGLALAEQAPPFCFVHHVGGKMWKEADGP</sequence>
<proteinExistence type="predicted"/>
<protein>
    <submittedName>
        <fullName evidence="2">Uncharacterized protein</fullName>
    </submittedName>
</protein>
<comment type="caution">
    <text evidence="2">The sequence shown here is derived from an EMBL/GenBank/DDBJ whole genome shotgun (WGS) entry which is preliminary data.</text>
</comment>
<dbReference type="InterPro" id="IPR013083">
    <property type="entry name" value="Znf_RING/FYVE/PHD"/>
</dbReference>
<dbReference type="EMBL" id="CAXAMN010000170">
    <property type="protein sequence ID" value="CAK8986772.1"/>
    <property type="molecule type" value="Genomic_DNA"/>
</dbReference>
<dbReference type="Gene3D" id="3.30.40.10">
    <property type="entry name" value="Zinc/RING finger domain, C3HC4 (zinc finger)"/>
    <property type="match status" value="1"/>
</dbReference>
<evidence type="ECO:0000256" key="1">
    <source>
        <dbReference type="SAM" id="Coils"/>
    </source>
</evidence>
<accession>A0ABP0H9A5</accession>